<dbReference type="GO" id="GO:0046785">
    <property type="term" value="P:microtubule polymerization"/>
    <property type="evidence" value="ECO:0007669"/>
    <property type="project" value="InterPro"/>
</dbReference>
<keyword evidence="2" id="KW-0175">Coiled coil</keyword>
<gene>
    <name evidence="4" type="primary">Contig15606.g16628</name>
    <name evidence="4" type="ORF">STYLEM_502</name>
</gene>
<evidence type="ECO:0000313" key="5">
    <source>
        <dbReference type="Proteomes" id="UP000039865"/>
    </source>
</evidence>
<proteinExistence type="inferred from homology"/>
<dbReference type="AlphaFoldDB" id="A0A077ZSV7"/>
<dbReference type="OMA" id="NKIHKLM"/>
<evidence type="ECO:0000256" key="1">
    <source>
        <dbReference type="ARBA" id="ARBA00010994"/>
    </source>
</evidence>
<dbReference type="GO" id="GO:0032273">
    <property type="term" value="P:positive regulation of protein polymerization"/>
    <property type="evidence" value="ECO:0007669"/>
    <property type="project" value="TreeGrafter"/>
</dbReference>
<organism evidence="4 5">
    <name type="scientific">Stylonychia lemnae</name>
    <name type="common">Ciliate</name>
    <dbReference type="NCBI Taxonomy" id="5949"/>
    <lineage>
        <taxon>Eukaryota</taxon>
        <taxon>Sar</taxon>
        <taxon>Alveolata</taxon>
        <taxon>Ciliophora</taxon>
        <taxon>Intramacronucleata</taxon>
        <taxon>Spirotrichea</taxon>
        <taxon>Stichotrichia</taxon>
        <taxon>Sporadotrichida</taxon>
        <taxon>Oxytrichidae</taxon>
        <taxon>Stylonychinae</taxon>
        <taxon>Stylonychia</taxon>
    </lineage>
</organism>
<protein>
    <submittedName>
        <fullName evidence="4">Uncharacterized protein</fullName>
    </submittedName>
</protein>
<feature type="coiled-coil region" evidence="2">
    <location>
        <begin position="415"/>
        <end position="446"/>
    </location>
</feature>
<reference evidence="4 5" key="1">
    <citation type="submission" date="2014-06" db="EMBL/GenBank/DDBJ databases">
        <authorList>
            <person name="Swart Estienne"/>
        </authorList>
    </citation>
    <scope>NUCLEOTIDE SEQUENCE [LARGE SCALE GENOMIC DNA]</scope>
    <source>
        <strain evidence="4 5">130c</strain>
    </source>
</reference>
<dbReference type="InterPro" id="IPR008907">
    <property type="entry name" value="TPP/p25"/>
</dbReference>
<feature type="compositionally biased region" description="Low complexity" evidence="3">
    <location>
        <begin position="50"/>
        <end position="65"/>
    </location>
</feature>
<dbReference type="Proteomes" id="UP000039865">
    <property type="component" value="Unassembled WGS sequence"/>
</dbReference>
<name>A0A077ZSV7_STYLE</name>
<dbReference type="Gene3D" id="1.10.238.10">
    <property type="entry name" value="EF-hand"/>
    <property type="match status" value="2"/>
</dbReference>
<dbReference type="SUPFAM" id="SSF47473">
    <property type="entry name" value="EF-hand"/>
    <property type="match status" value="2"/>
</dbReference>
<dbReference type="GO" id="GO:0005874">
    <property type="term" value="C:microtubule"/>
    <property type="evidence" value="ECO:0007669"/>
    <property type="project" value="TreeGrafter"/>
</dbReference>
<feature type="region of interest" description="Disordered" evidence="3">
    <location>
        <begin position="40"/>
        <end position="76"/>
    </location>
</feature>
<dbReference type="GO" id="GO:0001578">
    <property type="term" value="P:microtubule bundle formation"/>
    <property type="evidence" value="ECO:0007669"/>
    <property type="project" value="TreeGrafter"/>
</dbReference>
<keyword evidence="5" id="KW-1185">Reference proteome</keyword>
<dbReference type="GO" id="GO:0015631">
    <property type="term" value="F:tubulin binding"/>
    <property type="evidence" value="ECO:0007669"/>
    <property type="project" value="InterPro"/>
</dbReference>
<feature type="region of interest" description="Disordered" evidence="3">
    <location>
        <begin position="1"/>
        <end position="28"/>
    </location>
</feature>
<feature type="compositionally biased region" description="Polar residues" evidence="3">
    <location>
        <begin position="13"/>
        <end position="22"/>
    </location>
</feature>
<sequence>MFTLGNEEMFGSFKNSSPQMQSSRDEARLQEQNLSNQFSQNLSLNELPPQTQRTNQTQRSQYNTSHNQSQTGENDEIKKRLKELFNYYSSFGDRLNVSNLKSSKFHKMMQDANISQGLQNKIFTDELIQMNKKKLDLIFCQVNKHKPNMTFDCFLQSLTKIAEHKFQDLNKIDGLQELINSYLLPLADRVSAQRTYNTKDYQYELEYDELVSIMIKNVGSVLQEVYNVYFLHEIKTNDPEDKARKITEKNLFDFLRDFDICPTLINKGQGYQIFLNTYDSNIQVYENIGVEIIEQGNQQVNHKTMGRFFTFFKFIDFLVKIAKATYSDQTDQANQLIDAEMFCLILERMELSKGFMNFEKKTFKPHTSKITLLPSKSVINQIQLAKASIYGDESNEIQAITSARYKQLPKVNSENKFTFANKQSLEKQIKNQQAKQKQELYQLEQQVQPKLPTLADQILEKYSDRLQRIFQYYCLFGEPLNNSKLKSAKFIKLLKDSIILVKGVLTPPNNGSYSQRNYETNGIERGISQIEADLIFKKLTSNQKYNKGQQQSQQKRMDFEQFVRSLILISAKIYQHESENPKQAFDFLMENNIIFSEQIMLSNDKGSLSSQQHISQLMEILKDEYMIEILSCVHKSLLPYYQYYANNKGYMNFDGFSKFCHDFGIFPDILNKSKIMRFFSTLSQFYHSTNGSNNQNSSRMTNQSTINAGGASLTEASNTKDVIDEHLFVEALALTALEISYKDPQPTEAEKVNFQVIKKIFINRQLSQSKE</sequence>
<evidence type="ECO:0000256" key="2">
    <source>
        <dbReference type="SAM" id="Coils"/>
    </source>
</evidence>
<dbReference type="EMBL" id="CCKQ01000479">
    <property type="protein sequence ID" value="CDW71556.1"/>
    <property type="molecule type" value="Genomic_DNA"/>
</dbReference>
<comment type="similarity">
    <text evidence="1">Belongs to the TPPP family.</text>
</comment>
<dbReference type="OrthoDB" id="311094at2759"/>
<evidence type="ECO:0000313" key="4">
    <source>
        <dbReference type="EMBL" id="CDW71556.1"/>
    </source>
</evidence>
<dbReference type="InterPro" id="IPR011992">
    <property type="entry name" value="EF-hand-dom_pair"/>
</dbReference>
<dbReference type="PANTHER" id="PTHR12932">
    <property type="entry name" value="P25 ALPHA-RELATED"/>
    <property type="match status" value="1"/>
</dbReference>
<accession>A0A077ZSV7</accession>
<evidence type="ECO:0000256" key="3">
    <source>
        <dbReference type="SAM" id="MobiDB-lite"/>
    </source>
</evidence>
<dbReference type="PANTHER" id="PTHR12932:SF9">
    <property type="entry name" value="TUBULIN POLYMERIZATION-PROMOTING PROTEIN HOMOLOG"/>
    <property type="match status" value="1"/>
</dbReference>
<dbReference type="InParanoid" id="A0A077ZSV7"/>